<dbReference type="GO" id="GO:0003682">
    <property type="term" value="F:chromatin binding"/>
    <property type="evidence" value="ECO:0007669"/>
    <property type="project" value="TreeGrafter"/>
</dbReference>
<evidence type="ECO:0000256" key="3">
    <source>
        <dbReference type="ARBA" id="ARBA00022741"/>
    </source>
</evidence>
<dbReference type="AlphaFoldDB" id="A0A1E7FBN3"/>
<dbReference type="InterPro" id="IPR027417">
    <property type="entry name" value="P-loop_NTPase"/>
</dbReference>
<gene>
    <name evidence="9" type="primary">Rad17a</name>
    <name evidence="9" type="ORF">FRACYDRAFT_187552</name>
</gene>
<dbReference type="EMBL" id="KV784359">
    <property type="protein sequence ID" value="OEU15578.1"/>
    <property type="molecule type" value="Genomic_DNA"/>
</dbReference>
<comment type="subcellular location">
    <subcellularLocation>
        <location evidence="1">Nucleus</location>
    </subcellularLocation>
</comment>
<organism evidence="9 10">
    <name type="scientific">Fragilariopsis cylindrus CCMP1102</name>
    <dbReference type="NCBI Taxonomy" id="635003"/>
    <lineage>
        <taxon>Eukaryota</taxon>
        <taxon>Sar</taxon>
        <taxon>Stramenopiles</taxon>
        <taxon>Ochrophyta</taxon>
        <taxon>Bacillariophyta</taxon>
        <taxon>Bacillariophyceae</taxon>
        <taxon>Bacillariophycidae</taxon>
        <taxon>Bacillariales</taxon>
        <taxon>Bacillariaceae</taxon>
        <taxon>Fragilariopsis</taxon>
    </lineage>
</organism>
<dbReference type="Pfam" id="PF03215">
    <property type="entry name" value="Rad17"/>
    <property type="match status" value="1"/>
</dbReference>
<proteinExistence type="inferred from homology"/>
<comment type="similarity">
    <text evidence="2">Belongs to the rad17/RAD24 family.</text>
</comment>
<keyword evidence="7" id="KW-0131">Cell cycle</keyword>
<dbReference type="OrthoDB" id="10265971at2759"/>
<dbReference type="Proteomes" id="UP000095751">
    <property type="component" value="Unassembled WGS sequence"/>
</dbReference>
<keyword evidence="4" id="KW-0227">DNA damage</keyword>
<protein>
    <submittedName>
        <fullName evidence="9">p-loop containing nucleoside triphosphate hydrolase protein</fullName>
    </submittedName>
</protein>
<dbReference type="GO" id="GO:0005634">
    <property type="term" value="C:nucleus"/>
    <property type="evidence" value="ECO:0007669"/>
    <property type="project" value="UniProtKB-SubCell"/>
</dbReference>
<dbReference type="InParanoid" id="A0A1E7FBN3"/>
<dbReference type="GO" id="GO:0033314">
    <property type="term" value="P:mitotic DNA replication checkpoint signaling"/>
    <property type="evidence" value="ECO:0007669"/>
    <property type="project" value="TreeGrafter"/>
</dbReference>
<evidence type="ECO:0000313" key="10">
    <source>
        <dbReference type="Proteomes" id="UP000095751"/>
    </source>
</evidence>
<sequence>MWVEKFTPKSSSDLCVAPKKVKEIMSWIQGCKKKKQKLLILVGSPGVGKSTTIRLIAKELNLPIVSWNESYNPRGEQEGVDSRSLFSVEQTSALDSFNEFLQQSGAGFGSLQLMSSSPDNASNNSNSNSNSIILLEDLPNLHGKNAELRFRTYLSNHLQRSQLPTVLIFSDVSEGKHKPEDLERLIDPNDLYDNDRTTIMQINPVTKPKMKKILSTIAKREKYYFDSNFLEEIHHQSHGDIRHAVMTLQLHATGRSKSDCATTTTLHKGQNNRDTKLSAFHSLGKILYAKRASINGVDSRLTFDPEAILERSDLGVDGSLRFLEFHSPDFFTDITELSNAYGHFSDAAFLLGHDTVSGSRSNDNGSAFKYASSIAGRAVANTNIHPAPNKFRQFSRPKVFDVIRNGKQNQILVDQLSRRLSKCHCPLSNFVTESLPFVRQIVPQDVDPFLDNLYSVAMQRHKEKMKVIPENDDDLGLKEQQALLDIDDIAEFDSADDLSV</sequence>
<reference evidence="9 10" key="1">
    <citation type="submission" date="2016-09" db="EMBL/GenBank/DDBJ databases">
        <title>Extensive genetic diversity and differential bi-allelic expression allows diatom success in the polar Southern Ocean.</title>
        <authorList>
            <consortium name="DOE Joint Genome Institute"/>
            <person name="Mock T."/>
            <person name="Otillar R.P."/>
            <person name="Strauss J."/>
            <person name="Dupont C."/>
            <person name="Frickenhaus S."/>
            <person name="Maumus F."/>
            <person name="Mcmullan M."/>
            <person name="Sanges R."/>
            <person name="Schmutz J."/>
            <person name="Toseland A."/>
            <person name="Valas R."/>
            <person name="Veluchamy A."/>
            <person name="Ward B.J."/>
            <person name="Allen A."/>
            <person name="Barry K."/>
            <person name="Falciatore A."/>
            <person name="Ferrante M."/>
            <person name="Fortunato A.E."/>
            <person name="Gloeckner G."/>
            <person name="Gruber A."/>
            <person name="Hipkin R."/>
            <person name="Janech M."/>
            <person name="Kroth P."/>
            <person name="Leese F."/>
            <person name="Lindquist E."/>
            <person name="Lyon B.R."/>
            <person name="Martin J."/>
            <person name="Mayer C."/>
            <person name="Parker M."/>
            <person name="Quesneville H."/>
            <person name="Raymond J."/>
            <person name="Uhlig C."/>
            <person name="Valentin K.U."/>
            <person name="Worden A.Z."/>
            <person name="Armbrust E.V."/>
            <person name="Bowler C."/>
            <person name="Green B."/>
            <person name="Moulton V."/>
            <person name="Van Oosterhout C."/>
            <person name="Grigoriev I."/>
        </authorList>
    </citation>
    <scope>NUCLEOTIDE SEQUENCE [LARGE SCALE GENOMIC DNA]</scope>
    <source>
        <strain evidence="9 10">CCMP1102</strain>
    </source>
</reference>
<dbReference type="Gene3D" id="1.10.8.60">
    <property type="match status" value="1"/>
</dbReference>
<dbReference type="GO" id="GO:0016787">
    <property type="term" value="F:hydrolase activity"/>
    <property type="evidence" value="ECO:0007669"/>
    <property type="project" value="UniProtKB-KW"/>
</dbReference>
<evidence type="ECO:0000259" key="8">
    <source>
        <dbReference type="SMART" id="SM00382"/>
    </source>
</evidence>
<feature type="domain" description="AAA+ ATPase" evidence="8">
    <location>
        <begin position="35"/>
        <end position="228"/>
    </location>
</feature>
<evidence type="ECO:0000256" key="5">
    <source>
        <dbReference type="ARBA" id="ARBA00022840"/>
    </source>
</evidence>
<accession>A0A1E7FBN3</accession>
<dbReference type="SMART" id="SM00382">
    <property type="entry name" value="AAA"/>
    <property type="match status" value="1"/>
</dbReference>
<dbReference type="GO" id="GO:0003689">
    <property type="term" value="F:DNA clamp loader activity"/>
    <property type="evidence" value="ECO:0007669"/>
    <property type="project" value="TreeGrafter"/>
</dbReference>
<dbReference type="GO" id="GO:0000077">
    <property type="term" value="P:DNA damage checkpoint signaling"/>
    <property type="evidence" value="ECO:0007669"/>
    <property type="project" value="TreeGrafter"/>
</dbReference>
<dbReference type="InterPro" id="IPR003593">
    <property type="entry name" value="AAA+_ATPase"/>
</dbReference>
<evidence type="ECO:0000256" key="1">
    <source>
        <dbReference type="ARBA" id="ARBA00004123"/>
    </source>
</evidence>
<dbReference type="GO" id="GO:0005524">
    <property type="term" value="F:ATP binding"/>
    <property type="evidence" value="ECO:0007669"/>
    <property type="project" value="UniProtKB-KW"/>
</dbReference>
<name>A0A1E7FBN3_9STRA</name>
<evidence type="ECO:0000313" key="9">
    <source>
        <dbReference type="EMBL" id="OEU15578.1"/>
    </source>
</evidence>
<keyword evidence="10" id="KW-1185">Reference proteome</keyword>
<dbReference type="GO" id="GO:0006281">
    <property type="term" value="P:DNA repair"/>
    <property type="evidence" value="ECO:0007669"/>
    <property type="project" value="InterPro"/>
</dbReference>
<dbReference type="PANTHER" id="PTHR12172:SF0">
    <property type="entry name" value="CELL CYCLE CHECKPOINT PROTEIN RAD17"/>
    <property type="match status" value="1"/>
</dbReference>
<evidence type="ECO:0000256" key="2">
    <source>
        <dbReference type="ARBA" id="ARBA00006168"/>
    </source>
</evidence>
<dbReference type="KEGG" id="fcy:FRACYDRAFT_187552"/>
<dbReference type="InterPro" id="IPR004582">
    <property type="entry name" value="Checkpoint_prot_Rad17_Rad24"/>
</dbReference>
<evidence type="ECO:0000256" key="4">
    <source>
        <dbReference type="ARBA" id="ARBA00022763"/>
    </source>
</evidence>
<evidence type="ECO:0000256" key="7">
    <source>
        <dbReference type="ARBA" id="ARBA00023306"/>
    </source>
</evidence>
<keyword evidence="3" id="KW-0547">Nucleotide-binding</keyword>
<dbReference type="Gene3D" id="3.40.50.300">
    <property type="entry name" value="P-loop containing nucleotide triphosphate hydrolases"/>
    <property type="match status" value="1"/>
</dbReference>
<keyword evidence="6" id="KW-0539">Nucleus</keyword>
<keyword evidence="5" id="KW-0067">ATP-binding</keyword>
<evidence type="ECO:0000256" key="6">
    <source>
        <dbReference type="ARBA" id="ARBA00023242"/>
    </source>
</evidence>
<dbReference type="PANTHER" id="PTHR12172">
    <property type="entry name" value="CELL CYCLE CHECKPOINT PROTEIN RAD17"/>
    <property type="match status" value="1"/>
</dbReference>
<dbReference type="SUPFAM" id="SSF52540">
    <property type="entry name" value="P-loop containing nucleoside triphosphate hydrolases"/>
    <property type="match status" value="1"/>
</dbReference>
<keyword evidence="9" id="KW-0378">Hydrolase</keyword>